<reference evidence="5 6" key="1">
    <citation type="submission" date="2022-08" db="EMBL/GenBank/DDBJ databases">
        <title>Aerococcaceae sp. nov isolated from spoiled eye mask.</title>
        <authorList>
            <person name="Zhou G."/>
            <person name="Xie X.-B."/>
            <person name="Shi Q.-S."/>
            <person name="Wang Y.-S."/>
            <person name="Wen X."/>
            <person name="Peng H."/>
            <person name="Yang X.-J."/>
            <person name="Tao H.-B."/>
            <person name="Huang X.-M."/>
        </authorList>
    </citation>
    <scope>NUCLEOTIDE SEQUENCE [LARGE SCALE GENOMIC DNA]</scope>
    <source>
        <strain evidence="6">DM20194951</strain>
    </source>
</reference>
<dbReference type="InterPro" id="IPR036412">
    <property type="entry name" value="HAD-like_sf"/>
</dbReference>
<sequence length="175" mass="20136">MKKYFTPNWKINSIYNITAEDLLNHGYRAVIIDLDNTLLAWNQADHTVEMAEWMEEISQAQIKVYILSNNKLQRVARVAEPLKIQYSANAMKPFKKSFKKAVDHLAVPNEEIVVIGDQLMTDVFGANRFGLDSILVRPIASNDIIYTRLNRLLEKIIFKCVGIDRHADWGETLDD</sequence>
<dbReference type="InterPro" id="IPR006549">
    <property type="entry name" value="HAD-SF_hydro_IIIA"/>
</dbReference>
<dbReference type="PANTHER" id="PTHR46470:SF2">
    <property type="entry name" value="GLYCERALDEHYDE 3-PHOSPHATE PHOSPHATASE"/>
    <property type="match status" value="1"/>
</dbReference>
<dbReference type="NCBIfam" id="TIGR01662">
    <property type="entry name" value="HAD-SF-IIIA"/>
    <property type="match status" value="1"/>
</dbReference>
<dbReference type="InterPro" id="IPR023214">
    <property type="entry name" value="HAD_sf"/>
</dbReference>
<keyword evidence="2" id="KW-0479">Metal-binding</keyword>
<dbReference type="EMBL" id="CP102453">
    <property type="protein sequence ID" value="UUX34196.1"/>
    <property type="molecule type" value="Genomic_DNA"/>
</dbReference>
<dbReference type="CDD" id="cd16416">
    <property type="entry name" value="HAD_BsYqeG-like"/>
    <property type="match status" value="1"/>
</dbReference>
<dbReference type="InterPro" id="IPR051400">
    <property type="entry name" value="HAD-like_hydrolase"/>
</dbReference>
<dbReference type="InterPro" id="IPR006439">
    <property type="entry name" value="HAD-SF_hydro_IA"/>
</dbReference>
<name>A0ABY5P627_9LACT</name>
<dbReference type="NCBIfam" id="TIGR01549">
    <property type="entry name" value="HAD-SF-IA-v1"/>
    <property type="match status" value="1"/>
</dbReference>
<evidence type="ECO:0000256" key="2">
    <source>
        <dbReference type="ARBA" id="ARBA00022723"/>
    </source>
</evidence>
<accession>A0ABY5P627</accession>
<dbReference type="Gene3D" id="3.40.50.1000">
    <property type="entry name" value="HAD superfamily/HAD-like"/>
    <property type="match status" value="1"/>
</dbReference>
<evidence type="ECO:0000256" key="1">
    <source>
        <dbReference type="ARBA" id="ARBA00001946"/>
    </source>
</evidence>
<protein>
    <submittedName>
        <fullName evidence="5">YqeG family HAD IIIA-type phosphatase</fullName>
    </submittedName>
</protein>
<gene>
    <name evidence="5" type="ORF">NRE15_00565</name>
</gene>
<dbReference type="PANTHER" id="PTHR46470">
    <property type="entry name" value="N-ACYLNEURAMINATE-9-PHOSPHATASE"/>
    <property type="match status" value="1"/>
</dbReference>
<evidence type="ECO:0000256" key="3">
    <source>
        <dbReference type="ARBA" id="ARBA00022801"/>
    </source>
</evidence>
<keyword evidence="4" id="KW-0460">Magnesium</keyword>
<dbReference type="InterPro" id="IPR010021">
    <property type="entry name" value="PGPP1/Gep4"/>
</dbReference>
<dbReference type="SUPFAM" id="SSF56784">
    <property type="entry name" value="HAD-like"/>
    <property type="match status" value="1"/>
</dbReference>
<comment type="cofactor">
    <cofactor evidence="1">
        <name>Mg(2+)</name>
        <dbReference type="ChEBI" id="CHEBI:18420"/>
    </cofactor>
</comment>
<evidence type="ECO:0000256" key="4">
    <source>
        <dbReference type="ARBA" id="ARBA00022842"/>
    </source>
</evidence>
<evidence type="ECO:0000313" key="5">
    <source>
        <dbReference type="EMBL" id="UUX34196.1"/>
    </source>
</evidence>
<keyword evidence="6" id="KW-1185">Reference proteome</keyword>
<dbReference type="Pfam" id="PF13242">
    <property type="entry name" value="Hydrolase_like"/>
    <property type="match status" value="1"/>
</dbReference>
<evidence type="ECO:0000313" key="6">
    <source>
        <dbReference type="Proteomes" id="UP001315967"/>
    </source>
</evidence>
<proteinExistence type="predicted"/>
<dbReference type="Proteomes" id="UP001315967">
    <property type="component" value="Chromosome"/>
</dbReference>
<keyword evidence="3" id="KW-0378">Hydrolase</keyword>
<dbReference type="NCBIfam" id="TIGR01668">
    <property type="entry name" value="YqeG_hyp_ppase"/>
    <property type="match status" value="1"/>
</dbReference>
<dbReference type="RefSeq" id="WP_313793699.1">
    <property type="nucleotide sequence ID" value="NZ_CP102453.1"/>
</dbReference>
<organism evidence="5 6">
    <name type="scientific">Fundicoccus culcitae</name>
    <dbReference type="NCBI Taxonomy" id="2969821"/>
    <lineage>
        <taxon>Bacteria</taxon>
        <taxon>Bacillati</taxon>
        <taxon>Bacillota</taxon>
        <taxon>Bacilli</taxon>
        <taxon>Lactobacillales</taxon>
        <taxon>Aerococcaceae</taxon>
        <taxon>Fundicoccus</taxon>
    </lineage>
</organism>